<organism evidence="3 4">
    <name type="scientific">Aeromicrobium halocynthiae</name>
    <dbReference type="NCBI Taxonomy" id="560557"/>
    <lineage>
        <taxon>Bacteria</taxon>
        <taxon>Bacillati</taxon>
        <taxon>Actinomycetota</taxon>
        <taxon>Actinomycetes</taxon>
        <taxon>Propionibacteriales</taxon>
        <taxon>Nocardioidaceae</taxon>
        <taxon>Aeromicrobium</taxon>
    </lineage>
</organism>
<dbReference type="PANTHER" id="PTHR43244:SF1">
    <property type="entry name" value="5,10-METHYLENETETRAHYDROMETHANOPTERIN REDUCTASE"/>
    <property type="match status" value="1"/>
</dbReference>
<reference evidence="3 4" key="1">
    <citation type="journal article" date="2019" name="Int. J. Syst. Evol. Microbiol.">
        <title>The Global Catalogue of Microorganisms (GCM) 10K type strain sequencing project: providing services to taxonomists for standard genome sequencing and annotation.</title>
        <authorList>
            <consortium name="The Broad Institute Genomics Platform"/>
            <consortium name="The Broad Institute Genome Sequencing Center for Infectious Disease"/>
            <person name="Wu L."/>
            <person name="Ma J."/>
        </authorList>
    </citation>
    <scope>NUCLEOTIDE SEQUENCE [LARGE SCALE GENOMIC DNA]</scope>
    <source>
        <strain evidence="3 4">JCM 15749</strain>
    </source>
</reference>
<dbReference type="NCBIfam" id="TIGR03885">
    <property type="entry name" value="flavin_revert"/>
    <property type="match status" value="1"/>
</dbReference>
<sequence>MSTPPAYGFHASHEQIAPSQLLRDVQAAERAGFDMAMCSDHFAPWSVRQGHSGFAWTWLGAALATTDLTFGTVTAPGQRYHPAVVAQASATVAEMFPGRFWMALGSGQNMNEHVTGDPWPPKDVRQERLEECVDVVRRLHAGDEVTHRGHVRVERAQVYSRPSTPPRLVGAALTPATAERAASWADGLVTVNDDVDVVRDVVRAYRDAGGTGTVALQVHVCLAPTMTLAREIARDQWQNHALPTVLHYDAATPQELDAHGHDVPDSDVAEAVLVSDSVPDLAERLLQLVSLGFDEVYLHHVGQDQAPFLQVAEHELLPALRSSREGPRGP</sequence>
<keyword evidence="4" id="KW-1185">Reference proteome</keyword>
<dbReference type="InterPro" id="IPR011251">
    <property type="entry name" value="Luciferase-like_dom"/>
</dbReference>
<proteinExistence type="predicted"/>
<dbReference type="EMBL" id="BAAAPY010000007">
    <property type="protein sequence ID" value="GAA2080300.1"/>
    <property type="molecule type" value="Genomic_DNA"/>
</dbReference>
<dbReference type="Pfam" id="PF00296">
    <property type="entry name" value="Bac_luciferase"/>
    <property type="match status" value="1"/>
</dbReference>
<dbReference type="Gene3D" id="3.20.20.30">
    <property type="entry name" value="Luciferase-like domain"/>
    <property type="match status" value="1"/>
</dbReference>
<evidence type="ECO:0000313" key="3">
    <source>
        <dbReference type="EMBL" id="GAA2080300.1"/>
    </source>
</evidence>
<comment type="caution">
    <text evidence="3">The sequence shown here is derived from an EMBL/GenBank/DDBJ whole genome shotgun (WGS) entry which is preliminary data.</text>
</comment>
<name>A0ABN2W177_9ACTN</name>
<dbReference type="InterPro" id="IPR023907">
    <property type="entry name" value="Non-F420_Flavin_OxRdtase"/>
</dbReference>
<dbReference type="Proteomes" id="UP001501480">
    <property type="component" value="Unassembled WGS sequence"/>
</dbReference>
<dbReference type="SUPFAM" id="SSF51679">
    <property type="entry name" value="Bacterial luciferase-like"/>
    <property type="match status" value="1"/>
</dbReference>
<keyword evidence="1" id="KW-0560">Oxidoreductase</keyword>
<dbReference type="NCBIfam" id="TIGR03557">
    <property type="entry name" value="F420_G6P_family"/>
    <property type="match status" value="1"/>
</dbReference>
<dbReference type="InterPro" id="IPR050564">
    <property type="entry name" value="F420-G6PD/mer"/>
</dbReference>
<feature type="domain" description="Luciferase-like" evidence="2">
    <location>
        <begin position="12"/>
        <end position="295"/>
    </location>
</feature>
<accession>A0ABN2W177</accession>
<evidence type="ECO:0000256" key="1">
    <source>
        <dbReference type="ARBA" id="ARBA00023002"/>
    </source>
</evidence>
<dbReference type="RefSeq" id="WP_344327868.1">
    <property type="nucleotide sequence ID" value="NZ_BAAAPY010000007.1"/>
</dbReference>
<evidence type="ECO:0000313" key="4">
    <source>
        <dbReference type="Proteomes" id="UP001501480"/>
    </source>
</evidence>
<protein>
    <submittedName>
        <fullName evidence="3">TIGR03885 family FMN-dependent LLM class oxidoreductase</fullName>
    </submittedName>
</protein>
<dbReference type="InterPro" id="IPR036661">
    <property type="entry name" value="Luciferase-like_sf"/>
</dbReference>
<dbReference type="InterPro" id="IPR019945">
    <property type="entry name" value="F420_G6P_DH-rel"/>
</dbReference>
<gene>
    <name evidence="3" type="ORF">GCM10009821_20810</name>
</gene>
<dbReference type="PANTHER" id="PTHR43244">
    <property type="match status" value="1"/>
</dbReference>
<evidence type="ECO:0000259" key="2">
    <source>
        <dbReference type="Pfam" id="PF00296"/>
    </source>
</evidence>